<dbReference type="PANTHER" id="PTHR30244">
    <property type="entry name" value="TRANSAMINASE"/>
    <property type="match status" value="1"/>
</dbReference>
<protein>
    <submittedName>
        <fullName evidence="2">DegT/DnrJ/EryC1/StrS family aminotransferase</fullName>
    </submittedName>
</protein>
<dbReference type="GO" id="GO:0008483">
    <property type="term" value="F:transaminase activity"/>
    <property type="evidence" value="ECO:0007669"/>
    <property type="project" value="UniProtKB-KW"/>
</dbReference>
<evidence type="ECO:0000256" key="1">
    <source>
        <dbReference type="RuleBase" id="RU004508"/>
    </source>
</evidence>
<dbReference type="PANTHER" id="PTHR30244:SF34">
    <property type="entry name" value="DTDP-4-AMINO-4,6-DIDEOXYGALACTOSE TRANSAMINASE"/>
    <property type="match status" value="1"/>
</dbReference>
<proteinExistence type="inferred from homology"/>
<dbReference type="EMBL" id="JAROCC010000001">
    <property type="protein sequence ID" value="MDN4605930.1"/>
    <property type="molecule type" value="Genomic_DNA"/>
</dbReference>
<dbReference type="InterPro" id="IPR015422">
    <property type="entry name" value="PyrdxlP-dep_Trfase_small"/>
</dbReference>
<dbReference type="InterPro" id="IPR015421">
    <property type="entry name" value="PyrdxlP-dep_Trfase_major"/>
</dbReference>
<name>A0ABT8JLA1_9BACL</name>
<dbReference type="SUPFAM" id="SSF53383">
    <property type="entry name" value="PLP-dependent transferases"/>
    <property type="match status" value="1"/>
</dbReference>
<keyword evidence="2" id="KW-0032">Aminotransferase</keyword>
<evidence type="ECO:0000313" key="3">
    <source>
        <dbReference type="Proteomes" id="UP001175097"/>
    </source>
</evidence>
<dbReference type="Proteomes" id="UP001175097">
    <property type="component" value="Unassembled WGS sequence"/>
</dbReference>
<dbReference type="Gene3D" id="3.40.640.10">
    <property type="entry name" value="Type I PLP-dependent aspartate aminotransferase-like (Major domain)"/>
    <property type="match status" value="1"/>
</dbReference>
<sequence>MFNEIGSNFYLNTIEGMPRVEYDNYNDTRQHVFLDTGRSAIRLALDNIDVGRKVAILPMYTCHTVIQPFIEHGYEISFYDIDFHFQVDIDEFKQLINEVKPSVILVHAYFGFDTLIGIREYLKTLRNHGIYILEDITQSYLSNMDYETANFYVCSIRKWLAIPDGGFLKSTSIEINKPSLLINEKYIKKQKSAMLLKSEYIKKLNPNIKVQYNKIFGEAKRIIDNQTGIYEMSDLSKNLLQVSDIHEIKIRRKNNYYYLLQQLKDEKNIVIPLNICDENVTPLFFPIFIKNRMNLQKYMAQNNIYLPIIWPKSEFCVITSDSKSKYIYENILCIPCDQRYFENDMERVVSLLKKYLKEEEI</sequence>
<keyword evidence="1" id="KW-0663">Pyridoxal phosphate</keyword>
<keyword evidence="3" id="KW-1185">Reference proteome</keyword>
<dbReference type="Gene3D" id="3.90.1150.10">
    <property type="entry name" value="Aspartate Aminotransferase, domain 1"/>
    <property type="match status" value="1"/>
</dbReference>
<reference evidence="2" key="1">
    <citation type="submission" date="2023-03" db="EMBL/GenBank/DDBJ databases">
        <title>MT1 and MT2 Draft Genomes of Novel Species.</title>
        <authorList>
            <person name="Venkateswaran K."/>
        </authorList>
    </citation>
    <scope>NUCLEOTIDE SEQUENCE</scope>
    <source>
        <strain evidence="2">F6_3S_P_2</strain>
    </source>
</reference>
<organism evidence="2 3">
    <name type="scientific">Sporosarcina highlanderae</name>
    <dbReference type="NCBI Taxonomy" id="3035916"/>
    <lineage>
        <taxon>Bacteria</taxon>
        <taxon>Bacillati</taxon>
        <taxon>Bacillota</taxon>
        <taxon>Bacilli</taxon>
        <taxon>Bacillales</taxon>
        <taxon>Caryophanaceae</taxon>
        <taxon>Sporosarcina</taxon>
    </lineage>
</organism>
<dbReference type="InterPro" id="IPR015424">
    <property type="entry name" value="PyrdxlP-dep_Trfase"/>
</dbReference>
<dbReference type="InterPro" id="IPR000653">
    <property type="entry name" value="DegT/StrS_aminotransferase"/>
</dbReference>
<comment type="similarity">
    <text evidence="1">Belongs to the DegT/DnrJ/EryC1 family.</text>
</comment>
<dbReference type="Pfam" id="PF01041">
    <property type="entry name" value="DegT_DnrJ_EryC1"/>
    <property type="match status" value="1"/>
</dbReference>
<comment type="caution">
    <text evidence="2">The sequence shown here is derived from an EMBL/GenBank/DDBJ whole genome shotgun (WGS) entry which is preliminary data.</text>
</comment>
<keyword evidence="2" id="KW-0808">Transferase</keyword>
<gene>
    <name evidence="2" type="ORF">P5G49_00380</name>
</gene>
<dbReference type="RefSeq" id="WP_301241449.1">
    <property type="nucleotide sequence ID" value="NZ_JAROCC010000001.1"/>
</dbReference>
<evidence type="ECO:0000313" key="2">
    <source>
        <dbReference type="EMBL" id="MDN4605930.1"/>
    </source>
</evidence>
<accession>A0ABT8JLA1</accession>